<keyword evidence="11" id="KW-1185">Reference proteome</keyword>
<protein>
    <submittedName>
        <fullName evidence="10">Homocysteine S-methyltransferase</fullName>
    </submittedName>
</protein>
<dbReference type="GO" id="GO:0008270">
    <property type="term" value="F:zinc ion binding"/>
    <property type="evidence" value="ECO:0007669"/>
    <property type="project" value="InterPro"/>
</dbReference>
<sequence>MARDFLAELAKRRLVSDGAMGTMLFARGLPQGACPEEWNESHPDDVQAIHQAYFDAGCDLVETNTFGGTAIKLNDYNFGDHMAEWNRKAAEIARKAAGESRFVAGSIGPIGQLLKPYGALAEEDAYQAFKDQAIALQAGGADVAFVETMISLEETVIAVKAVKENTSLPVVATMTFEQKRKGYRTMMGTSPEQAVEALQQAGADVVGTNCGAGPDLTVGVLQAMRAVTNGYLIAQPNAGLPELHDGKNVYTMTPAEMTERMKPLLDLDVRIIGGCCGTNPDYLRAIAAMVKGAK</sequence>
<evidence type="ECO:0000313" key="10">
    <source>
        <dbReference type="EMBL" id="GAK49016.1"/>
    </source>
</evidence>
<dbReference type="PROSITE" id="PS50970">
    <property type="entry name" value="HCY"/>
    <property type="match status" value="1"/>
</dbReference>
<dbReference type="InterPro" id="IPR017226">
    <property type="entry name" value="BHMT-like"/>
</dbReference>
<keyword evidence="4" id="KW-0949">S-adenosyl-L-methionine</keyword>
<dbReference type="InterPro" id="IPR003726">
    <property type="entry name" value="HCY_dom"/>
</dbReference>
<evidence type="ECO:0000259" key="9">
    <source>
        <dbReference type="PROSITE" id="PS50970"/>
    </source>
</evidence>
<reference evidence="10 11" key="1">
    <citation type="journal article" date="2015" name="PeerJ">
        <title>First genomic representation of candidate bacterial phylum KSB3 points to enhanced environmental sensing as a trigger of wastewater bulking.</title>
        <authorList>
            <person name="Sekiguchi Y."/>
            <person name="Ohashi A."/>
            <person name="Parks D.H."/>
            <person name="Yamauchi T."/>
            <person name="Tyson G.W."/>
            <person name="Hugenholtz P."/>
        </authorList>
    </citation>
    <scope>NUCLEOTIDE SEQUENCE [LARGE SCALE GENOMIC DNA]</scope>
</reference>
<feature type="binding site" evidence="7 8">
    <location>
        <position position="276"/>
    </location>
    <ligand>
        <name>Zn(2+)</name>
        <dbReference type="ChEBI" id="CHEBI:29105"/>
    </ligand>
</feature>
<gene>
    <name evidence="10" type="ORF">U14_00234</name>
</gene>
<organism evidence="10 11">
    <name type="scientific">Candidatus Moduliflexus flocculans</name>
    <dbReference type="NCBI Taxonomy" id="1499966"/>
    <lineage>
        <taxon>Bacteria</taxon>
        <taxon>Candidatus Moduliflexota</taxon>
        <taxon>Candidatus Moduliflexia</taxon>
        <taxon>Candidatus Moduliflexales</taxon>
        <taxon>Candidatus Moduliflexaceae</taxon>
    </lineage>
</organism>
<evidence type="ECO:0000256" key="7">
    <source>
        <dbReference type="PIRSR" id="PIRSR037505-2"/>
    </source>
</evidence>
<dbReference type="GO" id="GO:0032259">
    <property type="term" value="P:methylation"/>
    <property type="evidence" value="ECO:0007669"/>
    <property type="project" value="UniProtKB-KW"/>
</dbReference>
<evidence type="ECO:0000256" key="1">
    <source>
        <dbReference type="ARBA" id="ARBA00010398"/>
    </source>
</evidence>
<dbReference type="Gene3D" id="3.20.20.330">
    <property type="entry name" value="Homocysteine-binding-like domain"/>
    <property type="match status" value="1"/>
</dbReference>
<dbReference type="AlphaFoldDB" id="A0A0S6VPH7"/>
<proteinExistence type="inferred from homology"/>
<feature type="binding site" evidence="7 8">
    <location>
        <position position="275"/>
    </location>
    <ligand>
        <name>Zn(2+)</name>
        <dbReference type="ChEBI" id="CHEBI:29105"/>
    </ligand>
</feature>
<dbReference type="GO" id="GO:0008705">
    <property type="term" value="F:methionine synthase activity"/>
    <property type="evidence" value="ECO:0007669"/>
    <property type="project" value="TreeGrafter"/>
</dbReference>
<name>A0A0S6VPH7_9BACT</name>
<dbReference type="STRING" id="1499966.U14_00234"/>
<evidence type="ECO:0000256" key="8">
    <source>
        <dbReference type="PROSITE-ProRule" id="PRU00333"/>
    </source>
</evidence>
<dbReference type="PANTHER" id="PTHR45833">
    <property type="entry name" value="METHIONINE SYNTHASE"/>
    <property type="match status" value="1"/>
</dbReference>
<dbReference type="SUPFAM" id="SSF82282">
    <property type="entry name" value="Homocysteine S-methyltransferase"/>
    <property type="match status" value="1"/>
</dbReference>
<dbReference type="PIRSF" id="PIRSF037505">
    <property type="entry name" value="Betaine_HMT"/>
    <property type="match status" value="1"/>
</dbReference>
<dbReference type="InterPro" id="IPR050554">
    <property type="entry name" value="Met_Synthase/Corrinoid"/>
</dbReference>
<keyword evidence="7 8" id="KW-0862">Zinc</keyword>
<dbReference type="Proteomes" id="UP000030700">
    <property type="component" value="Unassembled WGS sequence"/>
</dbReference>
<dbReference type="Pfam" id="PF02574">
    <property type="entry name" value="S-methyl_trans"/>
    <property type="match status" value="1"/>
</dbReference>
<evidence type="ECO:0000256" key="2">
    <source>
        <dbReference type="ARBA" id="ARBA00022603"/>
    </source>
</evidence>
<evidence type="ECO:0000256" key="4">
    <source>
        <dbReference type="ARBA" id="ARBA00022691"/>
    </source>
</evidence>
<comment type="cofactor">
    <cofactor evidence="7">
        <name>Zn(2+)</name>
        <dbReference type="ChEBI" id="CHEBI:29105"/>
    </cofactor>
    <text evidence="7">Binds 1 zinc ion per subunit.</text>
</comment>
<dbReference type="HOGENOM" id="CLU_004914_3_0_0"/>
<feature type="domain" description="Hcy-binding" evidence="9">
    <location>
        <begin position="2"/>
        <end position="290"/>
    </location>
</feature>
<dbReference type="GO" id="GO:0046653">
    <property type="term" value="P:tetrahydrofolate metabolic process"/>
    <property type="evidence" value="ECO:0007669"/>
    <property type="project" value="TreeGrafter"/>
</dbReference>
<dbReference type="GO" id="GO:0005829">
    <property type="term" value="C:cytosol"/>
    <property type="evidence" value="ECO:0007669"/>
    <property type="project" value="TreeGrafter"/>
</dbReference>
<dbReference type="GO" id="GO:0050667">
    <property type="term" value="P:homocysteine metabolic process"/>
    <property type="evidence" value="ECO:0007669"/>
    <property type="project" value="TreeGrafter"/>
</dbReference>
<dbReference type="EMBL" id="DF820455">
    <property type="protein sequence ID" value="GAK49016.1"/>
    <property type="molecule type" value="Genomic_DNA"/>
</dbReference>
<evidence type="ECO:0000256" key="3">
    <source>
        <dbReference type="ARBA" id="ARBA00022679"/>
    </source>
</evidence>
<evidence type="ECO:0000256" key="5">
    <source>
        <dbReference type="ARBA" id="ARBA00022723"/>
    </source>
</evidence>
<evidence type="ECO:0000313" key="11">
    <source>
        <dbReference type="Proteomes" id="UP000030700"/>
    </source>
</evidence>
<comment type="similarity">
    <text evidence="1">Belongs to the vitamin-B12 dependent methionine synthase family.</text>
</comment>
<evidence type="ECO:0000256" key="6">
    <source>
        <dbReference type="ARBA" id="ARBA00023285"/>
    </source>
</evidence>
<keyword evidence="3 8" id="KW-0808">Transferase</keyword>
<keyword evidence="5 7" id="KW-0479">Metal-binding</keyword>
<accession>A0A0S6VPH7</accession>
<keyword evidence="6" id="KW-0170">Cobalt</keyword>
<dbReference type="InterPro" id="IPR036589">
    <property type="entry name" value="HCY_dom_sf"/>
</dbReference>
<keyword evidence="2 8" id="KW-0489">Methyltransferase</keyword>
<dbReference type="PANTHER" id="PTHR45833:SF1">
    <property type="entry name" value="METHIONINE SYNTHASE"/>
    <property type="match status" value="1"/>
</dbReference>
<feature type="binding site" evidence="7 8">
    <location>
        <position position="210"/>
    </location>
    <ligand>
        <name>Zn(2+)</name>
        <dbReference type="ChEBI" id="CHEBI:29105"/>
    </ligand>
</feature>